<keyword evidence="1 5" id="KW-0645">Protease</keyword>
<evidence type="ECO:0000256" key="3">
    <source>
        <dbReference type="ARBA" id="ARBA00022807"/>
    </source>
</evidence>
<dbReference type="InterPro" id="IPR006473">
    <property type="entry name" value="Peptidase_C58_Yopt"/>
</dbReference>
<dbReference type="InterPro" id="IPR038765">
    <property type="entry name" value="Papain-like_cys_pep_sf"/>
</dbReference>
<evidence type="ECO:0000313" key="5">
    <source>
        <dbReference type="EMBL" id="ADW75649.1"/>
    </source>
</evidence>
<dbReference type="KEGG" id="rah:Rahaq_4061"/>
<name>A0A0H3FFI8_RAHSY</name>
<dbReference type="EMBL" id="JBHUCJ010000019">
    <property type="protein sequence ID" value="MFD3223957.1"/>
    <property type="molecule type" value="Genomic_DNA"/>
</dbReference>
<dbReference type="RefSeq" id="WP_013577337.1">
    <property type="nucleotide sequence ID" value="NC_015061.1"/>
</dbReference>
<evidence type="ECO:0000256" key="1">
    <source>
        <dbReference type="ARBA" id="ARBA00022670"/>
    </source>
</evidence>
<reference evidence="6 8" key="3">
    <citation type="submission" date="2024-09" db="EMBL/GenBank/DDBJ databases">
        <title>Genomes of Rahnella.</title>
        <authorList>
            <person name="Mnguni F.C."/>
            <person name="Shin G.Y."/>
            <person name="Coutinho T."/>
        </authorList>
    </citation>
    <scope>NUCLEOTIDE SEQUENCE [LARGE SCALE GENOMIC DNA]</scope>
    <source>
        <strain evidence="6 8">20WA0057</strain>
    </source>
</reference>
<protein>
    <submittedName>
        <fullName evidence="5">Cysteine protease domain protein, YopT-type</fullName>
    </submittedName>
    <submittedName>
        <fullName evidence="6">YopT-type cysteine protease domain-containing protein</fullName>
    </submittedName>
</protein>
<dbReference type="Proteomes" id="UP000007257">
    <property type="component" value="Chromosome"/>
</dbReference>
<evidence type="ECO:0000259" key="4">
    <source>
        <dbReference type="Pfam" id="PF03543"/>
    </source>
</evidence>
<reference evidence="7" key="1">
    <citation type="submission" date="2011-01" db="EMBL/GenBank/DDBJ databases">
        <title>Complete sequence of chromosome of Rahnella sp. Y9602.</title>
        <authorList>
            <consortium name="US DOE Joint Genome Institute"/>
            <person name="Lucas S."/>
            <person name="Copeland A."/>
            <person name="Lapidus A."/>
            <person name="Cheng J.-F."/>
            <person name="Goodwin L."/>
            <person name="Pitluck S."/>
            <person name="Lu M."/>
            <person name="Detter J.C."/>
            <person name="Han C."/>
            <person name="Tapia R."/>
            <person name="Land M."/>
            <person name="Hauser L."/>
            <person name="Kyrpides N."/>
            <person name="Ivanova N."/>
            <person name="Ovchinnikova G."/>
            <person name="Pagani I."/>
            <person name="Sobecky P.A."/>
            <person name="Martinez R.J."/>
            <person name="Woyke T."/>
        </authorList>
    </citation>
    <scope>NUCLEOTIDE SEQUENCE [LARGE SCALE GENOMIC DNA]</scope>
    <source>
        <strain evidence="7">Y9602</strain>
    </source>
</reference>
<dbReference type="GO" id="GO:0006508">
    <property type="term" value="P:proteolysis"/>
    <property type="evidence" value="ECO:0007669"/>
    <property type="project" value="UniProtKB-KW"/>
</dbReference>
<keyword evidence="2" id="KW-0378">Hydrolase</keyword>
<gene>
    <name evidence="5" type="ordered locus">Rahaq_4061</name>
    <name evidence="6" type="ORF">ACFPK4_10455</name>
</gene>
<accession>A0A0H3FFI8</accession>
<dbReference type="Gene3D" id="3.90.70.20">
    <property type="match status" value="1"/>
</dbReference>
<evidence type="ECO:0000313" key="8">
    <source>
        <dbReference type="Proteomes" id="UP001598201"/>
    </source>
</evidence>
<dbReference type="AlphaFoldDB" id="A0A0H3FFI8"/>
<sequence length="229" mass="26057">MRMDSVRLIQNYNGIYNKFRQGEYIKKNKWDHCDEKKRKGAWTGNVYDRAGRVVEYGLENGVCQGLVGAYLISGQSWSRFSAYIASEKGKTVVRGIMNFQEHLSASGNMKEMKSVFHGILKSYQVNFIREEIKLTGNTAITMAQSILKSVSQGNGCHISIKKSSSGHSLGLRAESNQIKIFDPNYGETVFPFKNGISDEMEKFLIHIFSEYYSQYFMLTVEHYSASVFS</sequence>
<evidence type="ECO:0000256" key="2">
    <source>
        <dbReference type="ARBA" id="ARBA00022801"/>
    </source>
</evidence>
<dbReference type="HOGENOM" id="CLU_105411_0_0_6"/>
<proteinExistence type="predicted"/>
<keyword evidence="8" id="KW-1185">Reference proteome</keyword>
<dbReference type="Pfam" id="PF03543">
    <property type="entry name" value="Peptidase_C58"/>
    <property type="match status" value="1"/>
</dbReference>
<evidence type="ECO:0000313" key="7">
    <source>
        <dbReference type="Proteomes" id="UP000007257"/>
    </source>
</evidence>
<dbReference type="Proteomes" id="UP001598201">
    <property type="component" value="Unassembled WGS sequence"/>
</dbReference>
<feature type="domain" description="Peptidase C58 YopT-type" evidence="4">
    <location>
        <begin position="59"/>
        <end position="213"/>
    </location>
</feature>
<keyword evidence="3" id="KW-0788">Thiol protease</keyword>
<organism evidence="5 7">
    <name type="scientific">Rahnella sp. (strain Y9602)</name>
    <dbReference type="NCBI Taxonomy" id="2703885"/>
    <lineage>
        <taxon>Bacteria</taxon>
        <taxon>Pseudomonadati</taxon>
        <taxon>Pseudomonadota</taxon>
        <taxon>Gammaproteobacteria</taxon>
        <taxon>Enterobacterales</taxon>
        <taxon>Yersiniaceae</taxon>
        <taxon>Rahnella</taxon>
    </lineage>
</organism>
<dbReference type="SUPFAM" id="SSF54001">
    <property type="entry name" value="Cysteine proteinases"/>
    <property type="match status" value="1"/>
</dbReference>
<reference evidence="5 7" key="2">
    <citation type="journal article" date="2012" name="J. Bacteriol.">
        <title>Complete Genome Sequence of Rahnella sp. Strain Y9602, a Gammaproteobacterium Isolate from Metal- and Radionuclide-Contaminated Soil.</title>
        <authorList>
            <person name="Martinez R.J."/>
            <person name="Bruce D."/>
            <person name="Detter C."/>
            <person name="Goodwin L.A."/>
            <person name="Han J."/>
            <person name="Han C.S."/>
            <person name="Held B."/>
            <person name="Land M.L."/>
            <person name="Mikhailova N."/>
            <person name="Nolan M."/>
            <person name="Pennacchio L."/>
            <person name="Pitluck S."/>
            <person name="Tapia R."/>
            <person name="Woyke T."/>
            <person name="Sobecky P.A."/>
        </authorList>
    </citation>
    <scope>NUCLEOTIDE SEQUENCE [LARGE SCALE GENOMIC DNA]</scope>
    <source>
        <strain evidence="5 7">Y9602</strain>
    </source>
</reference>
<dbReference type="OrthoDB" id="6506535at2"/>
<dbReference type="GO" id="GO:0004197">
    <property type="term" value="F:cysteine-type endopeptidase activity"/>
    <property type="evidence" value="ECO:0007669"/>
    <property type="project" value="InterPro"/>
</dbReference>
<dbReference type="EMBL" id="CP002505">
    <property type="protein sequence ID" value="ADW75649.1"/>
    <property type="molecule type" value="Genomic_DNA"/>
</dbReference>
<evidence type="ECO:0000313" key="6">
    <source>
        <dbReference type="EMBL" id="MFD3223957.1"/>
    </source>
</evidence>
<dbReference type="eggNOG" id="ENOG5031RHP">
    <property type="taxonomic scope" value="Bacteria"/>
</dbReference>